<sequence length="137" mass="14842">MPPETRSVHAAAGDDLAAVAAAAAPMGEALLAAARNQLARWQLDTRVRIPPWTDGRYTRHTDPASGLPSLRADFFSAGGQRKGHLLRHGDGSWYGEFEVCLSHPARSGWWIEVVEVWGSGETVKSELRLLALPDDAS</sequence>
<dbReference type="Proteomes" id="UP000297890">
    <property type="component" value="Unassembled WGS sequence"/>
</dbReference>
<dbReference type="EMBL" id="SRIO01000014">
    <property type="protein sequence ID" value="TFZ81913.1"/>
    <property type="molecule type" value="Genomic_DNA"/>
</dbReference>
<accession>A0A4Z0F855</accession>
<dbReference type="RefSeq" id="WP_135282391.1">
    <property type="nucleotide sequence ID" value="NZ_SRIO01000014.1"/>
</dbReference>
<gene>
    <name evidence="1" type="ORF">E4680_10625</name>
</gene>
<comment type="caution">
    <text evidence="1">The sequence shown here is derived from an EMBL/GenBank/DDBJ whole genome shotgun (WGS) entry which is preliminary data.</text>
</comment>
<dbReference type="AlphaFoldDB" id="A0A4Z0F855"/>
<protein>
    <submittedName>
        <fullName evidence="1">Uncharacterized protein</fullName>
    </submittedName>
</protein>
<evidence type="ECO:0000313" key="2">
    <source>
        <dbReference type="Proteomes" id="UP000297890"/>
    </source>
</evidence>
<proteinExistence type="predicted"/>
<reference evidence="1 2" key="1">
    <citation type="journal article" date="2019" name="ISME J.">
        <title>Candidatus Macondimonas diazotrophica, a novel gammaproteobacterial genus dominating crude-oil-contaminated coastal sediments.</title>
        <authorList>
            <person name="Karthikeyan S."/>
            <person name="Konstantinidis K."/>
        </authorList>
    </citation>
    <scope>NUCLEOTIDE SEQUENCE [LARGE SCALE GENOMIC DNA]</scope>
    <source>
        <strain evidence="1 2">KTK01</strain>
    </source>
</reference>
<keyword evidence="2" id="KW-1185">Reference proteome</keyword>
<name>A0A4Z0F855_9GAMM</name>
<evidence type="ECO:0000313" key="1">
    <source>
        <dbReference type="EMBL" id="TFZ81913.1"/>
    </source>
</evidence>
<dbReference type="OrthoDB" id="6088711at2"/>
<organism evidence="1 2">
    <name type="scientific">Candidatus Macondimonas diazotrophica</name>
    <dbReference type="NCBI Taxonomy" id="2305248"/>
    <lineage>
        <taxon>Bacteria</taxon>
        <taxon>Pseudomonadati</taxon>
        <taxon>Pseudomonadota</taxon>
        <taxon>Gammaproteobacteria</taxon>
        <taxon>Chromatiales</taxon>
        <taxon>Ectothiorhodospiraceae</taxon>
        <taxon>Candidatus Macondimonas</taxon>
    </lineage>
</organism>